<dbReference type="OrthoDB" id="9778547at2"/>
<reference evidence="7 8" key="1">
    <citation type="journal article" date="2012" name="J. Bacteriol.">
        <title>Genome Sequence of Idiomarina xiamenensis Type Strain 10-D-4.</title>
        <authorList>
            <person name="Lai Q."/>
            <person name="Wang L."/>
            <person name="Wang W."/>
            <person name="Shao Z."/>
        </authorList>
    </citation>
    <scope>NUCLEOTIDE SEQUENCE [LARGE SCALE GENOMIC DNA]</scope>
    <source>
        <strain evidence="7 8">10-D-4</strain>
    </source>
</reference>
<dbReference type="PROSITE" id="PS50893">
    <property type="entry name" value="ABC_TRANSPORTER_2"/>
    <property type="match status" value="1"/>
</dbReference>
<dbReference type="InterPro" id="IPR050763">
    <property type="entry name" value="ABC_transporter_ATP-binding"/>
</dbReference>
<dbReference type="InterPro" id="IPR003593">
    <property type="entry name" value="AAA+_ATPase"/>
</dbReference>
<dbReference type="GO" id="GO:0016887">
    <property type="term" value="F:ATP hydrolysis activity"/>
    <property type="evidence" value="ECO:0007669"/>
    <property type="project" value="InterPro"/>
</dbReference>
<evidence type="ECO:0000256" key="2">
    <source>
        <dbReference type="ARBA" id="ARBA00022448"/>
    </source>
</evidence>
<dbReference type="Pfam" id="PF00005">
    <property type="entry name" value="ABC_tran"/>
    <property type="match status" value="1"/>
</dbReference>
<evidence type="ECO:0000256" key="4">
    <source>
        <dbReference type="ARBA" id="ARBA00022741"/>
    </source>
</evidence>
<organism evidence="7 8">
    <name type="scientific">Idiomarina xiamenensis 10-D-4</name>
    <dbReference type="NCBI Taxonomy" id="740709"/>
    <lineage>
        <taxon>Bacteria</taxon>
        <taxon>Pseudomonadati</taxon>
        <taxon>Pseudomonadota</taxon>
        <taxon>Gammaproteobacteria</taxon>
        <taxon>Alteromonadales</taxon>
        <taxon>Idiomarinaceae</taxon>
        <taxon>Idiomarina</taxon>
    </lineage>
</organism>
<dbReference type="InterPro" id="IPR003439">
    <property type="entry name" value="ABC_transporter-like_ATP-bd"/>
</dbReference>
<name>K2KV69_9GAMM</name>
<keyword evidence="3" id="KW-0536">Nodulation</keyword>
<dbReference type="RefSeq" id="WP_008489440.1">
    <property type="nucleotide sequence ID" value="NZ_AMRG01000013.1"/>
</dbReference>
<dbReference type="Gene3D" id="3.40.50.300">
    <property type="entry name" value="P-loop containing nucleotide triphosphate hydrolases"/>
    <property type="match status" value="1"/>
</dbReference>
<dbReference type="Proteomes" id="UP000014115">
    <property type="component" value="Unassembled WGS sequence"/>
</dbReference>
<dbReference type="eggNOG" id="COG4152">
    <property type="taxonomic scope" value="Bacteria"/>
</dbReference>
<dbReference type="SUPFAM" id="SSF52540">
    <property type="entry name" value="P-loop containing nucleoside triphosphate hydrolases"/>
    <property type="match status" value="1"/>
</dbReference>
<gene>
    <name evidence="7" type="ORF">A10D4_10571</name>
</gene>
<sequence>MTIQVTNVVKRYATVTAVDHVSLQVEQGQILALLGPNGAGKSSLVRMLVGLTQPDSGELTVLTPGRFGYLPEDRGLYQDRSIIDNLNYIAKLRDLDSAQAQQSIEQWLAHFSLSDRKKEPMRQLSKGNQQKVQLIATLMHDPDVVILDEPFSGLDPVNQEIVLQVLTQLREAGKTVLLSAHQMALVERLADSLVLMNHGKVLAQGSLSQVRQQLKPVPQLLLSCAEPIDLSQQQKPAGVSQWQPVDTDPKQLYLTLHAEVDRHQLLQQLVAQLPVVALQEVQQNLHELYLQAVKQQEQSS</sequence>
<keyword evidence="4" id="KW-0547">Nucleotide-binding</keyword>
<evidence type="ECO:0000313" key="7">
    <source>
        <dbReference type="EMBL" id="EKE81515.1"/>
    </source>
</evidence>
<dbReference type="EMBL" id="AMRG01000013">
    <property type="protein sequence ID" value="EKE81515.1"/>
    <property type="molecule type" value="Genomic_DNA"/>
</dbReference>
<dbReference type="SMART" id="SM00382">
    <property type="entry name" value="AAA"/>
    <property type="match status" value="1"/>
</dbReference>
<protein>
    <submittedName>
        <fullName evidence="7">ABC-type Na+ efflux pump, ATPase</fullName>
    </submittedName>
</protein>
<dbReference type="PANTHER" id="PTHR42711">
    <property type="entry name" value="ABC TRANSPORTER ATP-BINDING PROTEIN"/>
    <property type="match status" value="1"/>
</dbReference>
<dbReference type="AlphaFoldDB" id="K2KV69"/>
<dbReference type="InterPro" id="IPR017871">
    <property type="entry name" value="ABC_transporter-like_CS"/>
</dbReference>
<dbReference type="STRING" id="740709.A10D4_10571"/>
<evidence type="ECO:0000313" key="8">
    <source>
        <dbReference type="Proteomes" id="UP000014115"/>
    </source>
</evidence>
<comment type="similarity">
    <text evidence="1">Belongs to the ABC transporter superfamily.</text>
</comment>
<dbReference type="PANTHER" id="PTHR42711:SF5">
    <property type="entry name" value="ABC TRANSPORTER ATP-BINDING PROTEIN NATA"/>
    <property type="match status" value="1"/>
</dbReference>
<comment type="caution">
    <text evidence="7">The sequence shown here is derived from an EMBL/GenBank/DDBJ whole genome shotgun (WGS) entry which is preliminary data.</text>
</comment>
<evidence type="ECO:0000256" key="1">
    <source>
        <dbReference type="ARBA" id="ARBA00005417"/>
    </source>
</evidence>
<dbReference type="PROSITE" id="PS00211">
    <property type="entry name" value="ABC_TRANSPORTER_1"/>
    <property type="match status" value="1"/>
</dbReference>
<evidence type="ECO:0000259" key="6">
    <source>
        <dbReference type="PROSITE" id="PS50893"/>
    </source>
</evidence>
<keyword evidence="8" id="KW-1185">Reference proteome</keyword>
<dbReference type="GO" id="GO:0005524">
    <property type="term" value="F:ATP binding"/>
    <property type="evidence" value="ECO:0007669"/>
    <property type="project" value="UniProtKB-KW"/>
</dbReference>
<dbReference type="InterPro" id="IPR027417">
    <property type="entry name" value="P-loop_NTPase"/>
</dbReference>
<keyword evidence="5" id="KW-0067">ATP-binding</keyword>
<keyword evidence="2" id="KW-0813">Transport</keyword>
<feature type="domain" description="ABC transporter" evidence="6">
    <location>
        <begin position="3"/>
        <end position="223"/>
    </location>
</feature>
<accession>K2KV69</accession>
<proteinExistence type="inferred from homology"/>
<evidence type="ECO:0000256" key="5">
    <source>
        <dbReference type="ARBA" id="ARBA00022840"/>
    </source>
</evidence>
<dbReference type="PATRIC" id="fig|740709.3.peg.2137"/>
<evidence type="ECO:0000256" key="3">
    <source>
        <dbReference type="ARBA" id="ARBA00022458"/>
    </source>
</evidence>